<proteinExistence type="predicted"/>
<organism evidence="2 3">
    <name type="scientific">Haematococcus lacustris</name>
    <name type="common">Green alga</name>
    <name type="synonym">Haematococcus pluvialis</name>
    <dbReference type="NCBI Taxonomy" id="44745"/>
    <lineage>
        <taxon>Eukaryota</taxon>
        <taxon>Viridiplantae</taxon>
        <taxon>Chlorophyta</taxon>
        <taxon>core chlorophytes</taxon>
        <taxon>Chlorophyceae</taxon>
        <taxon>CS clade</taxon>
        <taxon>Chlamydomonadales</taxon>
        <taxon>Haematococcaceae</taxon>
        <taxon>Haematococcus</taxon>
    </lineage>
</organism>
<gene>
    <name evidence="2" type="ORF">HaLaN_16185</name>
</gene>
<evidence type="ECO:0000313" key="3">
    <source>
        <dbReference type="Proteomes" id="UP000485058"/>
    </source>
</evidence>
<feature type="non-terminal residue" evidence="2">
    <location>
        <position position="1"/>
    </location>
</feature>
<name>A0A699ZJW2_HAELA</name>
<evidence type="ECO:0000313" key="2">
    <source>
        <dbReference type="EMBL" id="GFH19266.1"/>
    </source>
</evidence>
<sequence>MLDMLEQHAQHVAAAQQDIGGDWQRFYLGYAGRFVDDCVLQLQLAMGKAKLPCQADSRKGVNPPSIEVEPSPGSKGGSAEWQDAPLLPV</sequence>
<reference evidence="2 3" key="1">
    <citation type="submission" date="2020-02" db="EMBL/GenBank/DDBJ databases">
        <title>Draft genome sequence of Haematococcus lacustris strain NIES-144.</title>
        <authorList>
            <person name="Morimoto D."/>
            <person name="Nakagawa S."/>
            <person name="Yoshida T."/>
            <person name="Sawayama S."/>
        </authorList>
    </citation>
    <scope>NUCLEOTIDE SEQUENCE [LARGE SCALE GENOMIC DNA]</scope>
    <source>
        <strain evidence="2 3">NIES-144</strain>
    </source>
</reference>
<dbReference type="AlphaFoldDB" id="A0A699ZJW2"/>
<accession>A0A699ZJW2</accession>
<evidence type="ECO:0000256" key="1">
    <source>
        <dbReference type="SAM" id="MobiDB-lite"/>
    </source>
</evidence>
<dbReference type="EMBL" id="BLLF01001433">
    <property type="protein sequence ID" value="GFH19266.1"/>
    <property type="molecule type" value="Genomic_DNA"/>
</dbReference>
<dbReference type="Proteomes" id="UP000485058">
    <property type="component" value="Unassembled WGS sequence"/>
</dbReference>
<keyword evidence="3" id="KW-1185">Reference proteome</keyword>
<comment type="caution">
    <text evidence="2">The sequence shown here is derived from an EMBL/GenBank/DDBJ whole genome shotgun (WGS) entry which is preliminary data.</text>
</comment>
<protein>
    <submittedName>
        <fullName evidence="2">Uncharacterized protein</fullName>
    </submittedName>
</protein>
<feature type="region of interest" description="Disordered" evidence="1">
    <location>
        <begin position="53"/>
        <end position="89"/>
    </location>
</feature>